<evidence type="ECO:0000313" key="2">
    <source>
        <dbReference type="Proteomes" id="UP001372338"/>
    </source>
</evidence>
<sequence>MLEEGKTQCTALAASLQSPLARSFFYLSSNPLHHSFFCNYMFSVFQSGIFLPLPPPWATILSFFPSSFLCHSTSNASPKPNHQHRLPPTYAHTTVQITHNLLAEHIIPTNPSKPREHRLCQSLLLKLRLEHNIANQCYQHHRITGGTIMSPPPKPSSSRSNTSSLAMVLWGSWVCGCVVDGFEFATLLAS</sequence>
<accession>A0AAN9EFH5</accession>
<dbReference type="AlphaFoldDB" id="A0AAN9EFH5"/>
<gene>
    <name evidence="1" type="ORF">RIF29_28678</name>
</gene>
<keyword evidence="2" id="KW-1185">Reference proteome</keyword>
<reference evidence="1 2" key="1">
    <citation type="submission" date="2024-01" db="EMBL/GenBank/DDBJ databases">
        <title>The genomes of 5 underutilized Papilionoideae crops provide insights into root nodulation and disease resistanc.</title>
        <authorList>
            <person name="Yuan L."/>
        </authorList>
    </citation>
    <scope>NUCLEOTIDE SEQUENCE [LARGE SCALE GENOMIC DNA]</scope>
    <source>
        <strain evidence="1">ZHUSHIDOU_FW_LH</strain>
        <tissue evidence="1">Leaf</tissue>
    </source>
</reference>
<organism evidence="1 2">
    <name type="scientific">Crotalaria pallida</name>
    <name type="common">Smooth rattlebox</name>
    <name type="synonym">Crotalaria striata</name>
    <dbReference type="NCBI Taxonomy" id="3830"/>
    <lineage>
        <taxon>Eukaryota</taxon>
        <taxon>Viridiplantae</taxon>
        <taxon>Streptophyta</taxon>
        <taxon>Embryophyta</taxon>
        <taxon>Tracheophyta</taxon>
        <taxon>Spermatophyta</taxon>
        <taxon>Magnoliopsida</taxon>
        <taxon>eudicotyledons</taxon>
        <taxon>Gunneridae</taxon>
        <taxon>Pentapetalae</taxon>
        <taxon>rosids</taxon>
        <taxon>fabids</taxon>
        <taxon>Fabales</taxon>
        <taxon>Fabaceae</taxon>
        <taxon>Papilionoideae</taxon>
        <taxon>50 kb inversion clade</taxon>
        <taxon>genistoids sensu lato</taxon>
        <taxon>core genistoids</taxon>
        <taxon>Crotalarieae</taxon>
        <taxon>Crotalaria</taxon>
    </lineage>
</organism>
<name>A0AAN9EFH5_CROPI</name>
<evidence type="ECO:0000313" key="1">
    <source>
        <dbReference type="EMBL" id="KAK7255271.1"/>
    </source>
</evidence>
<protein>
    <submittedName>
        <fullName evidence="1">Uncharacterized protein</fullName>
    </submittedName>
</protein>
<proteinExistence type="predicted"/>
<comment type="caution">
    <text evidence="1">The sequence shown here is derived from an EMBL/GenBank/DDBJ whole genome shotgun (WGS) entry which is preliminary data.</text>
</comment>
<dbReference type="Proteomes" id="UP001372338">
    <property type="component" value="Unassembled WGS sequence"/>
</dbReference>
<dbReference type="EMBL" id="JAYWIO010000006">
    <property type="protein sequence ID" value="KAK7255271.1"/>
    <property type="molecule type" value="Genomic_DNA"/>
</dbReference>